<keyword evidence="2 6" id="KW-0645">Protease</keyword>
<evidence type="ECO:0000313" key="11">
    <source>
        <dbReference type="Proteomes" id="UP001140091"/>
    </source>
</evidence>
<dbReference type="PRINTS" id="PR00704">
    <property type="entry name" value="CALPAIN"/>
</dbReference>
<name>A0A9W8MJE8_9AGAR</name>
<feature type="compositionally biased region" description="Basic and acidic residues" evidence="7">
    <location>
        <begin position="626"/>
        <end position="637"/>
    </location>
</feature>
<comment type="similarity">
    <text evidence="1">Belongs to the peptidase C2 family.</text>
</comment>
<feature type="compositionally biased region" description="Basic residues" evidence="7">
    <location>
        <begin position="1"/>
        <end position="16"/>
    </location>
</feature>
<evidence type="ECO:0000256" key="3">
    <source>
        <dbReference type="ARBA" id="ARBA00022801"/>
    </source>
</evidence>
<keyword evidence="8" id="KW-0472">Membrane</keyword>
<dbReference type="AlphaFoldDB" id="A0A9W8MJE8"/>
<dbReference type="PANTHER" id="PTHR10183:SF379">
    <property type="entry name" value="CALPAIN-5"/>
    <property type="match status" value="1"/>
</dbReference>
<sequence length="773" mass="86119">MTRKKTRARAKARKTPKVQQPAPPEKQIGLFVTEELGHAIEACRDRVQRIAAECKARNTRFRDLEFDVQLDSARCLSGLTESASTGKDVQRVTELFDNPHFFPAGGAANSNAIKQGALGDCWFLSALATVSCIPGLIEKICVARDEQVGIYGFIFYGDKGWSSVIVDDMLYTKIPKFEELDRESKAVYHEDKQKYENIARKNGASLLFAKSGSQEETWVALIEKAYAKFYGNYAHLEGGWTREAIEDLTGGVAAEFITKDILDVDRFWKEELLQANKDRLFACSFDSLATPSDELFGESPTVQGLYGNHAYAILRAVECLGKRFVVVRNPWGKCEWTGPWSDGSKEWTPEWIRILPQLGHTFGDDGQFIMEYDDFLRSFTSIEKTYLFDDSWIVSSQWLNVQPKGQPAAWSYGNLSFIITMPARSKVILVLSKLNTRAFRSIRTTINTMVDLAIVKKGSKVPIMTAAETLPLHCRSINVELELEEGEYFIYVRLDQSSTVQTGTYDNLIMSNSRILSRILSSKFESYNLATNWDLKQVALKDSLVARTLQDVIEADFAEATKDATESQEDKETPTLHEVFATKPEEEDAGTECEEPPKNAEKDKVASALAEKAVPASIDPSPHGEVIGKTEGTKEESNSGDSFQSKLFAIILLGGLNMLAFFGLALIWALKSPSTKDDSSNADDADDANSHSDNESVSSADDYPPSPIYAFPLLQPPIPSPFSSLHSPVTKNGVTQWQDLLKEDSNNIVLGLRVYTQTKDPAKIVHRLQKALH</sequence>
<dbReference type="Gene3D" id="3.90.70.10">
    <property type="entry name" value="Cysteine proteinases"/>
    <property type="match status" value="1"/>
</dbReference>
<evidence type="ECO:0000256" key="7">
    <source>
        <dbReference type="SAM" id="MobiDB-lite"/>
    </source>
</evidence>
<feature type="non-terminal residue" evidence="10">
    <location>
        <position position="773"/>
    </location>
</feature>
<dbReference type="InterPro" id="IPR022684">
    <property type="entry name" value="Calpain_cysteine_protease"/>
</dbReference>
<dbReference type="PROSITE" id="PS50203">
    <property type="entry name" value="CALPAIN_CAT"/>
    <property type="match status" value="1"/>
</dbReference>
<feature type="transmembrane region" description="Helical" evidence="8">
    <location>
        <begin position="647"/>
        <end position="670"/>
    </location>
</feature>
<evidence type="ECO:0000256" key="6">
    <source>
        <dbReference type="PROSITE-ProRule" id="PRU00239"/>
    </source>
</evidence>
<dbReference type="PANTHER" id="PTHR10183">
    <property type="entry name" value="CALPAIN"/>
    <property type="match status" value="1"/>
</dbReference>
<feature type="compositionally biased region" description="Basic and acidic residues" evidence="7">
    <location>
        <begin position="595"/>
        <end position="605"/>
    </location>
</feature>
<dbReference type="SMART" id="SM00230">
    <property type="entry name" value="CysPc"/>
    <property type="match status" value="1"/>
</dbReference>
<keyword evidence="11" id="KW-1185">Reference proteome</keyword>
<keyword evidence="8" id="KW-1133">Transmembrane helix</keyword>
<evidence type="ECO:0000256" key="1">
    <source>
        <dbReference type="ARBA" id="ARBA00007623"/>
    </source>
</evidence>
<feature type="region of interest" description="Disordered" evidence="7">
    <location>
        <begin position="1"/>
        <end position="24"/>
    </location>
</feature>
<feature type="active site" evidence="5 6">
    <location>
        <position position="329"/>
    </location>
</feature>
<feature type="active site" evidence="5 6">
    <location>
        <position position="121"/>
    </location>
</feature>
<dbReference type="Pfam" id="PF00648">
    <property type="entry name" value="Peptidase_C2"/>
    <property type="match status" value="1"/>
</dbReference>
<organism evidence="10 11">
    <name type="scientific">Candolleomyces eurysporus</name>
    <dbReference type="NCBI Taxonomy" id="2828524"/>
    <lineage>
        <taxon>Eukaryota</taxon>
        <taxon>Fungi</taxon>
        <taxon>Dikarya</taxon>
        <taxon>Basidiomycota</taxon>
        <taxon>Agaricomycotina</taxon>
        <taxon>Agaricomycetes</taxon>
        <taxon>Agaricomycetidae</taxon>
        <taxon>Agaricales</taxon>
        <taxon>Agaricineae</taxon>
        <taxon>Psathyrellaceae</taxon>
        <taxon>Candolleomyces</taxon>
    </lineage>
</organism>
<dbReference type="CDD" id="cd00044">
    <property type="entry name" value="CysPc"/>
    <property type="match status" value="1"/>
</dbReference>
<dbReference type="GO" id="GO:0006508">
    <property type="term" value="P:proteolysis"/>
    <property type="evidence" value="ECO:0007669"/>
    <property type="project" value="UniProtKB-KW"/>
</dbReference>
<protein>
    <recommendedName>
        <fullName evidence="9">Calpain catalytic domain-containing protein</fullName>
    </recommendedName>
</protein>
<feature type="region of interest" description="Disordered" evidence="7">
    <location>
        <begin position="561"/>
        <end position="640"/>
    </location>
</feature>
<dbReference type="InterPro" id="IPR001300">
    <property type="entry name" value="Peptidase_C2_calpain_cat"/>
</dbReference>
<accession>A0A9W8MJE8</accession>
<feature type="domain" description="Calpain catalytic" evidence="9">
    <location>
        <begin position="60"/>
        <end position="388"/>
    </location>
</feature>
<reference evidence="10" key="1">
    <citation type="submission" date="2022-06" db="EMBL/GenBank/DDBJ databases">
        <title>Genome Sequence of Candolleomyces eurysporus.</title>
        <authorList>
            <person name="Buettner E."/>
        </authorList>
    </citation>
    <scope>NUCLEOTIDE SEQUENCE</scope>
    <source>
        <strain evidence="10">VTCC 930004</strain>
    </source>
</reference>
<feature type="active site" evidence="5 6">
    <location>
        <position position="309"/>
    </location>
</feature>
<dbReference type="EMBL" id="JANBPK010000821">
    <property type="protein sequence ID" value="KAJ2930744.1"/>
    <property type="molecule type" value="Genomic_DNA"/>
</dbReference>
<dbReference type="InterPro" id="IPR000169">
    <property type="entry name" value="Pept_cys_AS"/>
</dbReference>
<keyword evidence="3 6" id="KW-0378">Hydrolase</keyword>
<keyword evidence="4 6" id="KW-0788">Thiol protease</keyword>
<dbReference type="OrthoDB" id="2900447at2759"/>
<dbReference type="GO" id="GO:0004198">
    <property type="term" value="F:calcium-dependent cysteine-type endopeptidase activity"/>
    <property type="evidence" value="ECO:0007669"/>
    <property type="project" value="InterPro"/>
</dbReference>
<feature type="compositionally biased region" description="Acidic residues" evidence="7">
    <location>
        <begin position="585"/>
        <end position="594"/>
    </location>
</feature>
<evidence type="ECO:0000313" key="10">
    <source>
        <dbReference type="EMBL" id="KAJ2930744.1"/>
    </source>
</evidence>
<evidence type="ECO:0000259" key="9">
    <source>
        <dbReference type="PROSITE" id="PS50203"/>
    </source>
</evidence>
<dbReference type="SUPFAM" id="SSF54001">
    <property type="entry name" value="Cysteine proteinases"/>
    <property type="match status" value="1"/>
</dbReference>
<evidence type="ECO:0000256" key="4">
    <source>
        <dbReference type="ARBA" id="ARBA00022807"/>
    </source>
</evidence>
<evidence type="ECO:0000256" key="5">
    <source>
        <dbReference type="PIRSR" id="PIRSR622684-1"/>
    </source>
</evidence>
<feature type="region of interest" description="Disordered" evidence="7">
    <location>
        <begin position="673"/>
        <end position="701"/>
    </location>
</feature>
<keyword evidence="8" id="KW-0812">Transmembrane</keyword>
<gene>
    <name evidence="10" type="ORF">H1R20_g6338</name>
</gene>
<dbReference type="PROSITE" id="PS00139">
    <property type="entry name" value="THIOL_PROTEASE_CYS"/>
    <property type="match status" value="1"/>
</dbReference>
<feature type="compositionally biased region" description="Basic and acidic residues" evidence="7">
    <location>
        <begin position="561"/>
        <end position="575"/>
    </location>
</feature>
<evidence type="ECO:0000256" key="8">
    <source>
        <dbReference type="SAM" id="Phobius"/>
    </source>
</evidence>
<comment type="caution">
    <text evidence="10">The sequence shown here is derived from an EMBL/GenBank/DDBJ whole genome shotgun (WGS) entry which is preliminary data.</text>
</comment>
<dbReference type="Proteomes" id="UP001140091">
    <property type="component" value="Unassembled WGS sequence"/>
</dbReference>
<dbReference type="InterPro" id="IPR038765">
    <property type="entry name" value="Papain-like_cys_pep_sf"/>
</dbReference>
<proteinExistence type="inferred from homology"/>
<evidence type="ECO:0000256" key="2">
    <source>
        <dbReference type="ARBA" id="ARBA00022670"/>
    </source>
</evidence>